<evidence type="ECO:0000256" key="4">
    <source>
        <dbReference type="ARBA" id="ARBA00038211"/>
    </source>
</evidence>
<dbReference type="EMBL" id="JACMRX010000003">
    <property type="protein sequence ID" value="KAF7992561.1"/>
    <property type="molecule type" value="Genomic_DNA"/>
</dbReference>
<dbReference type="PANTHER" id="PTHR22603:SF66">
    <property type="entry name" value="ETHANOLAMINE KINASE"/>
    <property type="match status" value="1"/>
</dbReference>
<keyword evidence="2" id="KW-1208">Phospholipid metabolism</keyword>
<sequence>MDKCHDDVYLDITIDENNIIPGATDVVKILRPTWPIDKLQFKIFTNGITNKLVGVYYPGHYNEMVLVRVYGHKTDMLIDRKAETRNIRILHKAGYTHSLYATFNNGLAYEFLEGDVLTSATVREPEIYNLVAKRMAQMHKLEPNDSDIIKEPMLWKKTEQFMDLMPREFDDPVKQKRFERMIKPHDTLKNEYKKMKDKLIQLNSPVVFSHNDLLLANILYNKKQNTVTFIDFEYTAFNYQAFDIANHFAEFPGVDDIDYSLYPDESLQRSWLRKYLQSYNESSSVSEDEVTKLYKHIEKFVLMSHFLWGCWSLIQYKHSSIDFDFLKFAAVRFDECFNRRKILDD</sequence>
<dbReference type="InterPro" id="IPR011009">
    <property type="entry name" value="Kinase-like_dom_sf"/>
</dbReference>
<dbReference type="GO" id="GO:0005737">
    <property type="term" value="C:cytoplasm"/>
    <property type="evidence" value="ECO:0007669"/>
    <property type="project" value="TreeGrafter"/>
</dbReference>
<dbReference type="AlphaFoldDB" id="A0A834XTK6"/>
<keyword evidence="1" id="KW-0443">Lipid metabolism</keyword>
<evidence type="ECO:0000256" key="1">
    <source>
        <dbReference type="ARBA" id="ARBA00023209"/>
    </source>
</evidence>
<protein>
    <recommendedName>
        <fullName evidence="5">ethanolamine kinase</fullName>
        <ecNumber evidence="5">2.7.1.82</ecNumber>
    </recommendedName>
</protein>
<proteinExistence type="inferred from homology"/>
<dbReference type="Gene3D" id="3.90.1200.10">
    <property type="match status" value="1"/>
</dbReference>
<evidence type="ECO:0000313" key="6">
    <source>
        <dbReference type="EMBL" id="KAF7992561.1"/>
    </source>
</evidence>
<dbReference type="OrthoDB" id="10267235at2759"/>
<gene>
    <name evidence="6" type="ORF">HCN44_004905</name>
</gene>
<dbReference type="EC" id="2.7.1.82" evidence="5"/>
<keyword evidence="7" id="KW-1185">Reference proteome</keyword>
<accession>A0A834XTK6</accession>
<keyword evidence="1" id="KW-0444">Lipid biosynthesis</keyword>
<dbReference type="GO" id="GO:0006646">
    <property type="term" value="P:phosphatidylethanolamine biosynthetic process"/>
    <property type="evidence" value="ECO:0007669"/>
    <property type="project" value="TreeGrafter"/>
</dbReference>
<evidence type="ECO:0000256" key="5">
    <source>
        <dbReference type="ARBA" id="ARBA00038874"/>
    </source>
</evidence>
<comment type="caution">
    <text evidence="6">The sequence shown here is derived from an EMBL/GenBank/DDBJ whole genome shotgun (WGS) entry which is preliminary data.</text>
</comment>
<dbReference type="SUPFAM" id="SSF56112">
    <property type="entry name" value="Protein kinase-like (PK-like)"/>
    <property type="match status" value="1"/>
</dbReference>
<dbReference type="Pfam" id="PF01633">
    <property type="entry name" value="Choline_kinase"/>
    <property type="match status" value="1"/>
</dbReference>
<evidence type="ECO:0000256" key="3">
    <source>
        <dbReference type="ARBA" id="ARBA00037883"/>
    </source>
</evidence>
<comment type="pathway">
    <text evidence="3">Phospholipid metabolism; phosphatidylethanolamine biosynthesis; phosphatidylethanolamine from ethanolamine: step 1/3.</text>
</comment>
<dbReference type="PANTHER" id="PTHR22603">
    <property type="entry name" value="CHOLINE/ETHANOALAMINE KINASE"/>
    <property type="match status" value="1"/>
</dbReference>
<organism evidence="6 7">
    <name type="scientific">Aphidius gifuensis</name>
    <name type="common">Parasitoid wasp</name>
    <dbReference type="NCBI Taxonomy" id="684658"/>
    <lineage>
        <taxon>Eukaryota</taxon>
        <taxon>Metazoa</taxon>
        <taxon>Ecdysozoa</taxon>
        <taxon>Arthropoda</taxon>
        <taxon>Hexapoda</taxon>
        <taxon>Insecta</taxon>
        <taxon>Pterygota</taxon>
        <taxon>Neoptera</taxon>
        <taxon>Endopterygota</taxon>
        <taxon>Hymenoptera</taxon>
        <taxon>Apocrita</taxon>
        <taxon>Ichneumonoidea</taxon>
        <taxon>Braconidae</taxon>
        <taxon>Aphidiinae</taxon>
        <taxon>Aphidius</taxon>
    </lineage>
</organism>
<evidence type="ECO:0000256" key="2">
    <source>
        <dbReference type="ARBA" id="ARBA00023264"/>
    </source>
</evidence>
<dbReference type="CDD" id="cd05157">
    <property type="entry name" value="ETNK_euk"/>
    <property type="match status" value="1"/>
</dbReference>
<dbReference type="Gene3D" id="3.30.200.20">
    <property type="entry name" value="Phosphorylase Kinase, domain 1"/>
    <property type="match status" value="1"/>
</dbReference>
<name>A0A834XTK6_APHGI</name>
<dbReference type="GO" id="GO:0004305">
    <property type="term" value="F:ethanolamine kinase activity"/>
    <property type="evidence" value="ECO:0007669"/>
    <property type="project" value="UniProtKB-EC"/>
</dbReference>
<dbReference type="Proteomes" id="UP000639338">
    <property type="component" value="Unassembled WGS sequence"/>
</dbReference>
<keyword evidence="1" id="KW-0594">Phospholipid biosynthesis</keyword>
<evidence type="ECO:0000313" key="7">
    <source>
        <dbReference type="Proteomes" id="UP000639338"/>
    </source>
</evidence>
<reference evidence="6 7" key="1">
    <citation type="submission" date="2020-08" db="EMBL/GenBank/DDBJ databases">
        <title>Aphidius gifuensis genome sequencing and assembly.</title>
        <authorList>
            <person name="Du Z."/>
        </authorList>
    </citation>
    <scope>NUCLEOTIDE SEQUENCE [LARGE SCALE GENOMIC DNA]</scope>
    <source>
        <strain evidence="6">YNYX2018</strain>
        <tissue evidence="6">Adults</tissue>
    </source>
</reference>
<comment type="similarity">
    <text evidence="4">Belongs to the choline/ethanolamine kinase family.</text>
</comment>